<organism evidence="8 9">
    <name type="scientific">Blastococcus tunisiensis</name>
    <dbReference type="NCBI Taxonomy" id="1798228"/>
    <lineage>
        <taxon>Bacteria</taxon>
        <taxon>Bacillati</taxon>
        <taxon>Actinomycetota</taxon>
        <taxon>Actinomycetes</taxon>
        <taxon>Geodermatophilales</taxon>
        <taxon>Geodermatophilaceae</taxon>
        <taxon>Blastococcus</taxon>
    </lineage>
</organism>
<dbReference type="PROSITE" id="PS51192">
    <property type="entry name" value="HELICASE_ATP_BIND_1"/>
    <property type="match status" value="1"/>
</dbReference>
<evidence type="ECO:0000256" key="5">
    <source>
        <dbReference type="SAM" id="MobiDB-lite"/>
    </source>
</evidence>
<evidence type="ECO:0000256" key="2">
    <source>
        <dbReference type="ARBA" id="ARBA00022801"/>
    </source>
</evidence>
<keyword evidence="4" id="KW-0067">ATP-binding</keyword>
<feature type="domain" description="Helicase C-terminal" evidence="7">
    <location>
        <begin position="249"/>
        <end position="406"/>
    </location>
</feature>
<protein>
    <submittedName>
        <fullName evidence="8">ATP-dependent RNA helicase SUPV3L1/SUV3</fullName>
    </submittedName>
</protein>
<dbReference type="Pfam" id="PF00271">
    <property type="entry name" value="Helicase_C"/>
    <property type="match status" value="1"/>
</dbReference>
<reference evidence="9" key="1">
    <citation type="submission" date="2016-10" db="EMBL/GenBank/DDBJ databases">
        <authorList>
            <person name="Varghese N."/>
            <person name="Submissions S."/>
        </authorList>
    </citation>
    <scope>NUCLEOTIDE SEQUENCE [LARGE SCALE GENOMIC DNA]</scope>
    <source>
        <strain evidence="9">DSM 46838</strain>
    </source>
</reference>
<feature type="region of interest" description="Disordered" evidence="5">
    <location>
        <begin position="599"/>
        <end position="672"/>
    </location>
</feature>
<dbReference type="SUPFAM" id="SSF52540">
    <property type="entry name" value="P-loop containing nucleoside triphosphate hydrolases"/>
    <property type="match status" value="1"/>
</dbReference>
<dbReference type="PANTHER" id="PTHR12131:SF1">
    <property type="entry name" value="ATP-DEPENDENT RNA HELICASE SUPV3L1, MITOCHONDRIAL-RELATED"/>
    <property type="match status" value="1"/>
</dbReference>
<dbReference type="PANTHER" id="PTHR12131">
    <property type="entry name" value="ATP-DEPENDENT RNA AND DNA HELICASE"/>
    <property type="match status" value="1"/>
</dbReference>
<evidence type="ECO:0000259" key="7">
    <source>
        <dbReference type="PROSITE" id="PS51194"/>
    </source>
</evidence>
<dbReference type="Pfam" id="PF22527">
    <property type="entry name" value="DEXQc_Suv3"/>
    <property type="match status" value="1"/>
</dbReference>
<keyword evidence="1" id="KW-0547">Nucleotide-binding</keyword>
<accession>A0A1I2J6U4</accession>
<gene>
    <name evidence="8" type="ORF">SAMN05216574_11557</name>
</gene>
<keyword evidence="3 8" id="KW-0347">Helicase</keyword>
<evidence type="ECO:0000313" key="8">
    <source>
        <dbReference type="EMBL" id="SFF50254.1"/>
    </source>
</evidence>
<feature type="domain" description="Helicase ATP-binding" evidence="6">
    <location>
        <begin position="92"/>
        <end position="225"/>
    </location>
</feature>
<proteinExistence type="predicted"/>
<dbReference type="STRING" id="1798228.SAMN05216574_11557"/>
<dbReference type="Proteomes" id="UP000198589">
    <property type="component" value="Unassembled WGS sequence"/>
</dbReference>
<dbReference type="GO" id="GO:0004386">
    <property type="term" value="F:helicase activity"/>
    <property type="evidence" value="ECO:0007669"/>
    <property type="project" value="UniProtKB-KW"/>
</dbReference>
<dbReference type="SMART" id="SM00490">
    <property type="entry name" value="HELICc"/>
    <property type="match status" value="1"/>
</dbReference>
<evidence type="ECO:0000256" key="1">
    <source>
        <dbReference type="ARBA" id="ARBA00022741"/>
    </source>
</evidence>
<dbReference type="InterPro" id="IPR027417">
    <property type="entry name" value="P-loop_NTPase"/>
</dbReference>
<feature type="compositionally biased region" description="Low complexity" evidence="5">
    <location>
        <begin position="14"/>
        <end position="23"/>
    </location>
</feature>
<feature type="compositionally biased region" description="Basic and acidic residues" evidence="5">
    <location>
        <begin position="605"/>
        <end position="627"/>
    </location>
</feature>
<dbReference type="InterPro" id="IPR001650">
    <property type="entry name" value="Helicase_C-like"/>
</dbReference>
<dbReference type="SMART" id="SM00487">
    <property type="entry name" value="DEXDc"/>
    <property type="match status" value="1"/>
</dbReference>
<feature type="compositionally biased region" description="Basic and acidic residues" evidence="5">
    <location>
        <begin position="47"/>
        <end position="70"/>
    </location>
</feature>
<evidence type="ECO:0000256" key="4">
    <source>
        <dbReference type="ARBA" id="ARBA00022840"/>
    </source>
</evidence>
<dbReference type="GO" id="GO:0005524">
    <property type="term" value="F:ATP binding"/>
    <property type="evidence" value="ECO:0007669"/>
    <property type="project" value="UniProtKB-KW"/>
</dbReference>
<dbReference type="OrthoDB" id="3229913at2"/>
<dbReference type="Gene3D" id="3.40.50.300">
    <property type="entry name" value="P-loop containing nucleotide triphosphate hydrolases"/>
    <property type="match status" value="2"/>
</dbReference>
<evidence type="ECO:0000313" key="9">
    <source>
        <dbReference type="Proteomes" id="UP000198589"/>
    </source>
</evidence>
<keyword evidence="9" id="KW-1185">Reference proteome</keyword>
<name>A0A1I2J6U4_9ACTN</name>
<dbReference type="InterPro" id="IPR050699">
    <property type="entry name" value="RNA-DNA_Helicase"/>
</dbReference>
<dbReference type="InterPro" id="IPR055206">
    <property type="entry name" value="DEXQc_SUV3"/>
</dbReference>
<dbReference type="InterPro" id="IPR014001">
    <property type="entry name" value="Helicase_ATP-bd"/>
</dbReference>
<dbReference type="AlphaFoldDB" id="A0A1I2J6U4"/>
<dbReference type="PROSITE" id="PS51194">
    <property type="entry name" value="HELICASE_CTER"/>
    <property type="match status" value="1"/>
</dbReference>
<feature type="region of interest" description="Disordered" evidence="5">
    <location>
        <begin position="1"/>
        <end position="70"/>
    </location>
</feature>
<sequence length="672" mass="72102">MFRGPARLPSVGSAAAGTAATRADPPRLPPTKGLFPPVSVPPQHPARRPDPRRRDRSAGRAGRARDDDRAAARVEKLAQQSWVEGAEPELPVRTVRPEEVVFHLGPTNSGKTYESLLALERNGRGVYAAPLRQLAHEAYERLSRELPPGTVGLSTGEEEIDPDAPIVCCTVEKAPMRGDLLVLDESHWVADPDRGHHWARLVLTGEYREMHLISAAEAYLLLKPLVSDAKTITVVNHKRLSRLDVLRTPVRPDGVRAQTLVVAFSRKAVYAVAAALDPQRPGKVGVLYGALPPATRREVIARFTRGETEVLVTTDVIGHGINVPATTVLFAETTKFDGVERRPLRTWETAQIAGRAGRYGLTGHGSVGVLAGVTGLRADAGLLKAGAEVARGDAMSDLPKRAPRLRPELDDLGAFEPVDLPEALTRWMAWARAATRDQAMTADDVTGLIVRVHALLPLLRGPLGAAGDLWTIWRLINLPIDYNPPRRTRWLVLAKAALQQAFGQSVAPETVLEPMPDRGTVEDYEQAAAAARDAQTLLRSFPGVAGLTSEDAAEVEEACAERITELLPDAISLSASGRCTTCGAGIAPWFSTCRDCSVRSAGRGPGREPHRGTDRGTQHHDGHDRQPRAPRAGGRATGGGRTAESGGGRRGRGTSASRTGGRPGAGRSGRSR</sequence>
<evidence type="ECO:0000256" key="3">
    <source>
        <dbReference type="ARBA" id="ARBA00022806"/>
    </source>
</evidence>
<keyword evidence="2" id="KW-0378">Hydrolase</keyword>
<feature type="compositionally biased region" description="Gly residues" evidence="5">
    <location>
        <begin position="661"/>
        <end position="672"/>
    </location>
</feature>
<feature type="compositionally biased region" description="Gly residues" evidence="5">
    <location>
        <begin position="635"/>
        <end position="648"/>
    </location>
</feature>
<dbReference type="GO" id="GO:0016787">
    <property type="term" value="F:hydrolase activity"/>
    <property type="evidence" value="ECO:0007669"/>
    <property type="project" value="UniProtKB-KW"/>
</dbReference>
<dbReference type="EMBL" id="FOND01000015">
    <property type="protein sequence ID" value="SFF50254.1"/>
    <property type="molecule type" value="Genomic_DNA"/>
</dbReference>
<evidence type="ECO:0000259" key="6">
    <source>
        <dbReference type="PROSITE" id="PS51192"/>
    </source>
</evidence>